<reference evidence="2 3" key="1">
    <citation type="submission" date="2020-11" db="EMBL/GenBank/DDBJ databases">
        <title>genome sequence of strain KACC 18849.</title>
        <authorList>
            <person name="Gao J."/>
            <person name="Zhang X."/>
        </authorList>
    </citation>
    <scope>NUCLEOTIDE SEQUENCE [LARGE SCALE GENOMIC DNA]</scope>
    <source>
        <strain evidence="2 3">KACC 18849</strain>
    </source>
</reference>
<feature type="transmembrane region" description="Helical" evidence="1">
    <location>
        <begin position="50"/>
        <end position="70"/>
    </location>
</feature>
<dbReference type="Proteomes" id="UP000639859">
    <property type="component" value="Unassembled WGS sequence"/>
</dbReference>
<keyword evidence="1" id="KW-0472">Membrane</keyword>
<gene>
    <name evidence="2" type="ORF">I4Q42_10485</name>
</gene>
<dbReference type="EMBL" id="JADWOX010000006">
    <property type="protein sequence ID" value="MBI1684095.1"/>
    <property type="molecule type" value="Genomic_DNA"/>
</dbReference>
<feature type="transmembrane region" description="Helical" evidence="1">
    <location>
        <begin position="132"/>
        <end position="151"/>
    </location>
</feature>
<keyword evidence="1" id="KW-1133">Transmembrane helix</keyword>
<organism evidence="2 3">
    <name type="scientific">Caulobacter hibisci</name>
    <dbReference type="NCBI Taxonomy" id="2035993"/>
    <lineage>
        <taxon>Bacteria</taxon>
        <taxon>Pseudomonadati</taxon>
        <taxon>Pseudomonadota</taxon>
        <taxon>Alphaproteobacteria</taxon>
        <taxon>Caulobacterales</taxon>
        <taxon>Caulobacteraceae</taxon>
        <taxon>Caulobacter</taxon>
    </lineage>
</organism>
<feature type="transmembrane region" description="Helical" evidence="1">
    <location>
        <begin position="9"/>
        <end position="30"/>
    </location>
</feature>
<name>A0ABS0SWU3_9CAUL</name>
<keyword evidence="3" id="KW-1185">Reference proteome</keyword>
<accession>A0ABS0SWU3</accession>
<evidence type="ECO:0000313" key="3">
    <source>
        <dbReference type="Proteomes" id="UP000639859"/>
    </source>
</evidence>
<comment type="caution">
    <text evidence="2">The sequence shown here is derived from an EMBL/GenBank/DDBJ whole genome shotgun (WGS) entry which is preliminary data.</text>
</comment>
<protein>
    <submittedName>
        <fullName evidence="2">Uncharacterized protein</fullName>
    </submittedName>
</protein>
<feature type="transmembrane region" description="Helical" evidence="1">
    <location>
        <begin position="91"/>
        <end position="112"/>
    </location>
</feature>
<keyword evidence="1" id="KW-0812">Transmembrane</keyword>
<sequence>MSLAHRRYVAVETAVSVVINIILSGAFTWLFFGGRTSIAYAGPHGYGVDVFPQTFAIALMSVLVPSLLTRKRLASGKAQPLAGAGWLPARLVLRAPLLAVAATTLLGGGFYGLGQFGLPQTVTVSTLLAIKLVYGALVAVVVTPIGLIAALKEPARPVATDARPGQRLA</sequence>
<proteinExistence type="predicted"/>
<evidence type="ECO:0000313" key="2">
    <source>
        <dbReference type="EMBL" id="MBI1684095.1"/>
    </source>
</evidence>
<dbReference type="RefSeq" id="WP_198576023.1">
    <property type="nucleotide sequence ID" value="NZ_JADWOX010000006.1"/>
</dbReference>
<evidence type="ECO:0000256" key="1">
    <source>
        <dbReference type="SAM" id="Phobius"/>
    </source>
</evidence>